<keyword evidence="6" id="KW-0808">Transferase</keyword>
<dbReference type="InterPro" id="IPR036388">
    <property type="entry name" value="WH-like_DNA-bd_sf"/>
</dbReference>
<dbReference type="GO" id="GO:0016301">
    <property type="term" value="F:kinase activity"/>
    <property type="evidence" value="ECO:0007669"/>
    <property type="project" value="UniProtKB-KW"/>
</dbReference>
<dbReference type="GO" id="GO:0003677">
    <property type="term" value="F:DNA binding"/>
    <property type="evidence" value="ECO:0007669"/>
    <property type="project" value="UniProtKB-KW"/>
</dbReference>
<dbReference type="InterPro" id="IPR018490">
    <property type="entry name" value="cNMP-bd_dom_sf"/>
</dbReference>
<keyword evidence="7" id="KW-1185">Reference proteome</keyword>
<dbReference type="InterPro" id="IPR000595">
    <property type="entry name" value="cNMP-bd_dom"/>
</dbReference>
<accession>S0ETQ3</accession>
<dbReference type="RefSeq" id="WP_016482481.1">
    <property type="nucleotide sequence ID" value="NC_021487.1"/>
</dbReference>
<sequence length="230" mass="25953">MIDITLLERLSLFKGVPGDLLERVAHDAQIRSFTAGHYVLFQGDTGDALYLILQGTVKVFLNLSDGSEVFLALLGTSDVFGEMSLIDASGRSANVLTREPTKLLIMAQPLFNHLLDRSPSFGRNMLQLLARRLRMANARIRAHCTLDIYGMVAYQLLEFAALYGEKYPDGSIYIPVRLTQTDLAQLVGASRERVNQVMVAYRKTKILKTETDFRITIYKPDELRKRILQN</sequence>
<reference evidence="7" key="1">
    <citation type="submission" date="2013-03" db="EMBL/GenBank/DDBJ databases">
        <title>Genome sequence of Chthonomonas calidirosea, the first sequenced genome from the Armatimonadetes phylum (formally candidate division OP10).</title>
        <authorList>
            <person name="Lee K.C.Y."/>
            <person name="Morgan X.C."/>
            <person name="Dunfield P.F."/>
            <person name="Tamas I."/>
            <person name="Houghton K.M."/>
            <person name="Vyssotski M."/>
            <person name="Ryan J.L.J."/>
            <person name="Lagutin K."/>
            <person name="McDonald I.R."/>
            <person name="Stott M.B."/>
        </authorList>
    </citation>
    <scope>NUCLEOTIDE SEQUENCE [LARGE SCALE GENOMIC DNA]</scope>
    <source>
        <strain evidence="7">DSM 23976 / ICMP 18418 / T49</strain>
    </source>
</reference>
<dbReference type="Proteomes" id="UP000014227">
    <property type="component" value="Chromosome I"/>
</dbReference>
<evidence type="ECO:0000259" key="5">
    <source>
        <dbReference type="PROSITE" id="PS51063"/>
    </source>
</evidence>
<feature type="domain" description="HTH crp-type" evidence="5">
    <location>
        <begin position="146"/>
        <end position="221"/>
    </location>
</feature>
<dbReference type="InParanoid" id="S0ETQ3"/>
<dbReference type="Gene3D" id="1.10.10.10">
    <property type="entry name" value="Winged helix-like DNA-binding domain superfamily/Winged helix DNA-binding domain"/>
    <property type="match status" value="1"/>
</dbReference>
<dbReference type="eggNOG" id="COG0664">
    <property type="taxonomic scope" value="Bacteria"/>
</dbReference>
<dbReference type="PATRIC" id="fig|1303518.3.peg.1136"/>
<keyword evidence="6" id="KW-0418">Kinase</keyword>
<dbReference type="KEGG" id="ccz:CCALI_01115"/>
<name>S0ETQ3_CHTCT</name>
<organism evidence="6 7">
    <name type="scientific">Chthonomonas calidirosea (strain DSM 23976 / ICMP 18418 / T49)</name>
    <dbReference type="NCBI Taxonomy" id="1303518"/>
    <lineage>
        <taxon>Bacteria</taxon>
        <taxon>Bacillati</taxon>
        <taxon>Armatimonadota</taxon>
        <taxon>Chthonomonadia</taxon>
        <taxon>Chthonomonadales</taxon>
        <taxon>Chthonomonadaceae</taxon>
        <taxon>Chthonomonas</taxon>
    </lineage>
</organism>
<dbReference type="InterPro" id="IPR018488">
    <property type="entry name" value="cNMP-bd_CS"/>
</dbReference>
<dbReference type="Pfam" id="PF00027">
    <property type="entry name" value="cNMP_binding"/>
    <property type="match status" value="1"/>
</dbReference>
<evidence type="ECO:0000313" key="7">
    <source>
        <dbReference type="Proteomes" id="UP000014227"/>
    </source>
</evidence>
<dbReference type="InterPro" id="IPR036390">
    <property type="entry name" value="WH_DNA-bd_sf"/>
</dbReference>
<evidence type="ECO:0000256" key="3">
    <source>
        <dbReference type="ARBA" id="ARBA00023163"/>
    </source>
</evidence>
<dbReference type="PANTHER" id="PTHR24567">
    <property type="entry name" value="CRP FAMILY TRANSCRIPTIONAL REGULATORY PROTEIN"/>
    <property type="match status" value="1"/>
</dbReference>
<keyword evidence="1" id="KW-0805">Transcription regulation</keyword>
<dbReference type="PRINTS" id="PR00103">
    <property type="entry name" value="CAMPKINASE"/>
</dbReference>
<dbReference type="OrthoDB" id="9788438at2"/>
<dbReference type="HOGENOM" id="CLU_075053_3_4_0"/>
<dbReference type="PROSITE" id="PS51063">
    <property type="entry name" value="HTH_CRP_2"/>
    <property type="match status" value="1"/>
</dbReference>
<keyword evidence="3" id="KW-0804">Transcription</keyword>
<evidence type="ECO:0000256" key="2">
    <source>
        <dbReference type="ARBA" id="ARBA00023125"/>
    </source>
</evidence>
<dbReference type="SUPFAM" id="SSF51206">
    <property type="entry name" value="cAMP-binding domain-like"/>
    <property type="match status" value="1"/>
</dbReference>
<dbReference type="InterPro" id="IPR012318">
    <property type="entry name" value="HTH_CRP"/>
</dbReference>
<dbReference type="PROSITE" id="PS50042">
    <property type="entry name" value="CNMP_BINDING_3"/>
    <property type="match status" value="1"/>
</dbReference>
<evidence type="ECO:0000259" key="4">
    <source>
        <dbReference type="PROSITE" id="PS50042"/>
    </source>
</evidence>
<dbReference type="FunCoup" id="S0ETQ3">
    <property type="interactions" value="230"/>
</dbReference>
<dbReference type="InterPro" id="IPR050397">
    <property type="entry name" value="Env_Response_Regulators"/>
</dbReference>
<evidence type="ECO:0000256" key="1">
    <source>
        <dbReference type="ARBA" id="ARBA00023015"/>
    </source>
</evidence>
<dbReference type="STRING" id="454171.CP488_00042"/>
<dbReference type="SUPFAM" id="SSF46785">
    <property type="entry name" value="Winged helix' DNA-binding domain"/>
    <property type="match status" value="1"/>
</dbReference>
<dbReference type="PANTHER" id="PTHR24567:SF74">
    <property type="entry name" value="HTH-TYPE TRANSCRIPTIONAL REGULATOR ARCR"/>
    <property type="match status" value="1"/>
</dbReference>
<dbReference type="CDD" id="cd00038">
    <property type="entry name" value="CAP_ED"/>
    <property type="match status" value="1"/>
</dbReference>
<feature type="domain" description="Cyclic nucleotide-binding" evidence="4">
    <location>
        <begin position="12"/>
        <end position="132"/>
    </location>
</feature>
<proteinExistence type="predicted"/>
<keyword evidence="2" id="KW-0238">DNA-binding</keyword>
<evidence type="ECO:0000313" key="6">
    <source>
        <dbReference type="EMBL" id="CCW34935.1"/>
    </source>
</evidence>
<dbReference type="GO" id="GO:0005829">
    <property type="term" value="C:cytosol"/>
    <property type="evidence" value="ECO:0007669"/>
    <property type="project" value="TreeGrafter"/>
</dbReference>
<dbReference type="GO" id="GO:0003700">
    <property type="term" value="F:DNA-binding transcription factor activity"/>
    <property type="evidence" value="ECO:0007669"/>
    <property type="project" value="TreeGrafter"/>
</dbReference>
<dbReference type="PROSITE" id="PS00889">
    <property type="entry name" value="CNMP_BINDING_2"/>
    <property type="match status" value="1"/>
</dbReference>
<gene>
    <name evidence="6" type="ORF">CCALI_01115</name>
</gene>
<dbReference type="EMBL" id="HF951689">
    <property type="protein sequence ID" value="CCW34935.1"/>
    <property type="molecule type" value="Genomic_DNA"/>
</dbReference>
<protein>
    <submittedName>
        <fullName evidence="6">cAMP-binding proteins-catabolite gene activator and regulatory subunit of cAMP-dependent protein kinases</fullName>
    </submittedName>
</protein>
<dbReference type="InterPro" id="IPR014710">
    <property type="entry name" value="RmlC-like_jellyroll"/>
</dbReference>
<dbReference type="Pfam" id="PF13545">
    <property type="entry name" value="HTH_Crp_2"/>
    <property type="match status" value="1"/>
</dbReference>
<dbReference type="Gene3D" id="2.60.120.10">
    <property type="entry name" value="Jelly Rolls"/>
    <property type="match status" value="1"/>
</dbReference>
<dbReference type="AlphaFoldDB" id="S0ETQ3"/>
<dbReference type="SMART" id="SM00100">
    <property type="entry name" value="cNMP"/>
    <property type="match status" value="1"/>
</dbReference>